<keyword evidence="3" id="KW-1185">Reference proteome</keyword>
<dbReference type="InterPro" id="IPR045518">
    <property type="entry name" value="2EXR"/>
</dbReference>
<name>A0A8H7W6T9_9HELO</name>
<proteinExistence type="predicted"/>
<sequence>MLDKLGWPKDDFQKEHSFGLKEPLRCLLEEALKISFRSLHAAQRFHAPTNEFDKFSHLPAEIRIAIWKLAFGLDQTPPTVYCVDERGGRFISNQPVSPLLRTCHEARNIYLNHPSRKFLTFDFGTYIDFNKDVVYLIDYEDKEGKFARFIDSPSASKIQKLAMRKSLACEIPIEGHMSEVQWVMKEGLQSWVELSVVFHNKRSPEQACRDTDMRFRTLSAREKRKHAEIAYARAFTKTLNSMMRTLEDPETDCLLVRVVEEEHKLLLW</sequence>
<organism evidence="2 3">
    <name type="scientific">Cadophora malorum</name>
    <dbReference type="NCBI Taxonomy" id="108018"/>
    <lineage>
        <taxon>Eukaryota</taxon>
        <taxon>Fungi</taxon>
        <taxon>Dikarya</taxon>
        <taxon>Ascomycota</taxon>
        <taxon>Pezizomycotina</taxon>
        <taxon>Leotiomycetes</taxon>
        <taxon>Helotiales</taxon>
        <taxon>Ploettnerulaceae</taxon>
        <taxon>Cadophora</taxon>
    </lineage>
</organism>
<dbReference type="PANTHER" id="PTHR35910:SF6">
    <property type="entry name" value="2EXR DOMAIN-CONTAINING PROTEIN"/>
    <property type="match status" value="1"/>
</dbReference>
<gene>
    <name evidence="2" type="ORF">IFR04_013884</name>
</gene>
<dbReference type="EMBL" id="JAFJYH010000340">
    <property type="protein sequence ID" value="KAG4412994.1"/>
    <property type="molecule type" value="Genomic_DNA"/>
</dbReference>
<dbReference type="Pfam" id="PF20150">
    <property type="entry name" value="2EXR"/>
    <property type="match status" value="1"/>
</dbReference>
<dbReference type="AlphaFoldDB" id="A0A8H7W6T9"/>
<evidence type="ECO:0000313" key="2">
    <source>
        <dbReference type="EMBL" id="KAG4412994.1"/>
    </source>
</evidence>
<reference evidence="2" key="1">
    <citation type="submission" date="2021-02" db="EMBL/GenBank/DDBJ databases">
        <title>Genome sequence Cadophora malorum strain M34.</title>
        <authorList>
            <person name="Stefanovic E."/>
            <person name="Vu D."/>
            <person name="Scully C."/>
            <person name="Dijksterhuis J."/>
            <person name="Roader J."/>
            <person name="Houbraken J."/>
        </authorList>
    </citation>
    <scope>NUCLEOTIDE SEQUENCE</scope>
    <source>
        <strain evidence="2">M34</strain>
    </source>
</reference>
<dbReference type="OrthoDB" id="3473305at2759"/>
<evidence type="ECO:0000313" key="3">
    <source>
        <dbReference type="Proteomes" id="UP000664132"/>
    </source>
</evidence>
<accession>A0A8H7W6T9</accession>
<protein>
    <recommendedName>
        <fullName evidence="1">2EXR domain-containing protein</fullName>
    </recommendedName>
</protein>
<evidence type="ECO:0000259" key="1">
    <source>
        <dbReference type="Pfam" id="PF20150"/>
    </source>
</evidence>
<comment type="caution">
    <text evidence="2">The sequence shown here is derived from an EMBL/GenBank/DDBJ whole genome shotgun (WGS) entry which is preliminary data.</text>
</comment>
<dbReference type="PANTHER" id="PTHR35910">
    <property type="entry name" value="2EXR DOMAIN-CONTAINING PROTEIN"/>
    <property type="match status" value="1"/>
</dbReference>
<feature type="domain" description="2EXR" evidence="1">
    <location>
        <begin position="52"/>
        <end position="134"/>
    </location>
</feature>
<dbReference type="Proteomes" id="UP000664132">
    <property type="component" value="Unassembled WGS sequence"/>
</dbReference>